<dbReference type="RefSeq" id="WP_307354419.1">
    <property type="nucleotide sequence ID" value="NZ_JAUSVU010000009.1"/>
</dbReference>
<proteinExistence type="predicted"/>
<protein>
    <recommendedName>
        <fullName evidence="3">Nif11 domain-containing protein</fullName>
    </recommendedName>
</protein>
<sequence>MAKQKALELITRLATDNDFRNALNSASAADKQAILAQNGYSGMTPEDVRGAAAEAFTGLTGNTGVSSDHAVESVAFAASMSMLAGTAAPAASASMSMLAGTAAPAASASMSMLAGTAAPAASASMSMLAG</sequence>
<organism evidence="1 2">
    <name type="scientific">Azospirillum picis</name>
    <dbReference type="NCBI Taxonomy" id="488438"/>
    <lineage>
        <taxon>Bacteria</taxon>
        <taxon>Pseudomonadati</taxon>
        <taxon>Pseudomonadota</taxon>
        <taxon>Alphaproteobacteria</taxon>
        <taxon>Rhodospirillales</taxon>
        <taxon>Azospirillaceae</taxon>
        <taxon>Azospirillum</taxon>
    </lineage>
</organism>
<dbReference type="EMBL" id="JAUSVU010000009">
    <property type="protein sequence ID" value="MDQ0534076.1"/>
    <property type="molecule type" value="Genomic_DNA"/>
</dbReference>
<keyword evidence="2" id="KW-1185">Reference proteome</keyword>
<name>A0ABU0MLL3_9PROT</name>
<gene>
    <name evidence="1" type="ORF">QO018_002943</name>
</gene>
<evidence type="ECO:0000313" key="1">
    <source>
        <dbReference type="EMBL" id="MDQ0534076.1"/>
    </source>
</evidence>
<comment type="caution">
    <text evidence="1">The sequence shown here is derived from an EMBL/GenBank/DDBJ whole genome shotgun (WGS) entry which is preliminary data.</text>
</comment>
<feature type="non-terminal residue" evidence="1">
    <location>
        <position position="130"/>
    </location>
</feature>
<dbReference type="Proteomes" id="UP001244552">
    <property type="component" value="Unassembled WGS sequence"/>
</dbReference>
<evidence type="ECO:0008006" key="3">
    <source>
        <dbReference type="Google" id="ProtNLM"/>
    </source>
</evidence>
<reference evidence="1 2" key="1">
    <citation type="submission" date="2023-07" db="EMBL/GenBank/DDBJ databases">
        <title>Genomic Encyclopedia of Type Strains, Phase IV (KMG-IV): sequencing the most valuable type-strain genomes for metagenomic binning, comparative biology and taxonomic classification.</title>
        <authorList>
            <person name="Goeker M."/>
        </authorList>
    </citation>
    <scope>NUCLEOTIDE SEQUENCE [LARGE SCALE GENOMIC DNA]</scope>
    <source>
        <strain evidence="1 2">DSM 19922</strain>
    </source>
</reference>
<evidence type="ECO:0000313" key="2">
    <source>
        <dbReference type="Proteomes" id="UP001244552"/>
    </source>
</evidence>
<accession>A0ABU0MLL3</accession>